<dbReference type="InterPro" id="IPR000522">
    <property type="entry name" value="ABC_transptr_permease_BtuC"/>
</dbReference>
<evidence type="ECO:0000256" key="2">
    <source>
        <dbReference type="ARBA" id="ARBA00007935"/>
    </source>
</evidence>
<dbReference type="PANTHER" id="PTHR30472:SF1">
    <property type="entry name" value="FE(3+) DICITRATE TRANSPORT SYSTEM PERMEASE PROTEIN FECC-RELATED"/>
    <property type="match status" value="1"/>
</dbReference>
<feature type="transmembrane region" description="Helical" evidence="8">
    <location>
        <begin position="9"/>
        <end position="34"/>
    </location>
</feature>
<dbReference type="Pfam" id="PF01032">
    <property type="entry name" value="FecCD"/>
    <property type="match status" value="1"/>
</dbReference>
<feature type="transmembrane region" description="Helical" evidence="8">
    <location>
        <begin position="277"/>
        <end position="297"/>
    </location>
</feature>
<feature type="transmembrane region" description="Helical" evidence="8">
    <location>
        <begin position="187"/>
        <end position="207"/>
    </location>
</feature>
<feature type="transmembrane region" description="Helical" evidence="8">
    <location>
        <begin position="304"/>
        <end position="323"/>
    </location>
</feature>
<comment type="similarity">
    <text evidence="2">Belongs to the binding-protein-dependent transport system permease family. FecCD subfamily.</text>
</comment>
<evidence type="ECO:0000313" key="10">
    <source>
        <dbReference type="Proteomes" id="UP000261032"/>
    </source>
</evidence>
<dbReference type="FunFam" id="1.10.3470.10:FF:000001">
    <property type="entry name" value="Vitamin B12 ABC transporter permease BtuC"/>
    <property type="match status" value="1"/>
</dbReference>
<proteinExistence type="inferred from homology"/>
<feature type="transmembrane region" description="Helical" evidence="8">
    <location>
        <begin position="148"/>
        <end position="172"/>
    </location>
</feature>
<accession>A0A3E3EFU1</accession>
<keyword evidence="5 8" id="KW-0812">Transmembrane</keyword>
<dbReference type="PANTHER" id="PTHR30472">
    <property type="entry name" value="FERRIC ENTEROBACTIN TRANSPORT SYSTEM PERMEASE PROTEIN"/>
    <property type="match status" value="1"/>
</dbReference>
<keyword evidence="3" id="KW-0813">Transport</keyword>
<keyword evidence="6 8" id="KW-1133">Transmembrane helix</keyword>
<feature type="transmembrane region" description="Helical" evidence="8">
    <location>
        <begin position="116"/>
        <end position="136"/>
    </location>
</feature>
<gene>
    <name evidence="9" type="ORF">DXB93_02820</name>
</gene>
<evidence type="ECO:0000256" key="7">
    <source>
        <dbReference type="ARBA" id="ARBA00023136"/>
    </source>
</evidence>
<dbReference type="Proteomes" id="UP000261032">
    <property type="component" value="Unassembled WGS sequence"/>
</dbReference>
<evidence type="ECO:0000313" key="9">
    <source>
        <dbReference type="EMBL" id="RGD86770.1"/>
    </source>
</evidence>
<comment type="subcellular location">
    <subcellularLocation>
        <location evidence="1">Cell membrane</location>
        <topology evidence="1">Multi-pass membrane protein</topology>
    </subcellularLocation>
</comment>
<evidence type="ECO:0000256" key="8">
    <source>
        <dbReference type="SAM" id="Phobius"/>
    </source>
</evidence>
<feature type="transmembrane region" description="Helical" evidence="8">
    <location>
        <begin position="59"/>
        <end position="79"/>
    </location>
</feature>
<reference evidence="9 10" key="1">
    <citation type="submission" date="2018-08" db="EMBL/GenBank/DDBJ databases">
        <title>A genome reference for cultivated species of the human gut microbiota.</title>
        <authorList>
            <person name="Zou Y."/>
            <person name="Xue W."/>
            <person name="Luo G."/>
        </authorList>
    </citation>
    <scope>NUCLEOTIDE SEQUENCE [LARGE SCALE GENOMIC DNA]</scope>
    <source>
        <strain evidence="9 10">OM06-4</strain>
    </source>
</reference>
<feature type="transmembrane region" description="Helical" evidence="8">
    <location>
        <begin position="235"/>
        <end position="265"/>
    </location>
</feature>
<feature type="transmembrane region" description="Helical" evidence="8">
    <location>
        <begin position="91"/>
        <end position="110"/>
    </location>
</feature>
<dbReference type="GO" id="GO:0022857">
    <property type="term" value="F:transmembrane transporter activity"/>
    <property type="evidence" value="ECO:0007669"/>
    <property type="project" value="InterPro"/>
</dbReference>
<dbReference type="AlphaFoldDB" id="A0A3E3EFU1"/>
<evidence type="ECO:0000256" key="4">
    <source>
        <dbReference type="ARBA" id="ARBA00022475"/>
    </source>
</evidence>
<dbReference type="RefSeq" id="WP_117580432.1">
    <property type="nucleotide sequence ID" value="NZ_CACRTL010000034.1"/>
</dbReference>
<sequence length="331" mass="36012">MNNQQVRKWLIVGLCLLPIIIFFSLKFGAVTIGWEDFFKIILGKKSNGNDYEVIINLRFPRILATGIVGSAFAMAGAAMQGLTKNHLADSGILGINAGASFMLAICFALGSRSNFLLMMMYSFVGAGLGLFLTMTMGKGKYTNNSKRLLLAGVAVSLFFTSLSQFIAIYFGIGQELTYWNVGGTANIGYQELILATLLFVSGLFLLLRQGKNITIISMSEETAVGLGVNVPRCKILVCLAALLLAGMAVSIVGSIGFIGLIVPYLVRRLVKKEDYQIILPMSAIYGAVFLILIDLIARNLQPPYETPLGIIMALIGVPFFLFMERSINKKC</sequence>
<keyword evidence="4" id="KW-1003">Cell membrane</keyword>
<dbReference type="Gene3D" id="1.10.3470.10">
    <property type="entry name" value="ABC transporter involved in vitamin B12 uptake, BtuC"/>
    <property type="match status" value="1"/>
</dbReference>
<dbReference type="CDD" id="cd06550">
    <property type="entry name" value="TM_ABC_iron-siderophores_like"/>
    <property type="match status" value="1"/>
</dbReference>
<evidence type="ECO:0000256" key="6">
    <source>
        <dbReference type="ARBA" id="ARBA00022989"/>
    </source>
</evidence>
<dbReference type="InterPro" id="IPR037294">
    <property type="entry name" value="ABC_BtuC-like"/>
</dbReference>
<organism evidence="9 10">
    <name type="scientific">Thomasclavelia ramosa</name>
    <dbReference type="NCBI Taxonomy" id="1547"/>
    <lineage>
        <taxon>Bacteria</taxon>
        <taxon>Bacillati</taxon>
        <taxon>Bacillota</taxon>
        <taxon>Erysipelotrichia</taxon>
        <taxon>Erysipelotrichales</taxon>
        <taxon>Coprobacillaceae</taxon>
        <taxon>Thomasclavelia</taxon>
    </lineage>
</organism>
<dbReference type="GO" id="GO:0005886">
    <property type="term" value="C:plasma membrane"/>
    <property type="evidence" value="ECO:0007669"/>
    <property type="project" value="UniProtKB-SubCell"/>
</dbReference>
<comment type="caution">
    <text evidence="9">The sequence shown here is derived from an EMBL/GenBank/DDBJ whole genome shotgun (WGS) entry which is preliminary data.</text>
</comment>
<name>A0A3E3EFU1_9FIRM</name>
<evidence type="ECO:0000256" key="5">
    <source>
        <dbReference type="ARBA" id="ARBA00022692"/>
    </source>
</evidence>
<protein>
    <submittedName>
        <fullName evidence="9">Iron ABC transporter permease</fullName>
    </submittedName>
</protein>
<keyword evidence="7 8" id="KW-0472">Membrane</keyword>
<dbReference type="EMBL" id="QUSL01000003">
    <property type="protein sequence ID" value="RGD86770.1"/>
    <property type="molecule type" value="Genomic_DNA"/>
</dbReference>
<dbReference type="SUPFAM" id="SSF81345">
    <property type="entry name" value="ABC transporter involved in vitamin B12 uptake, BtuC"/>
    <property type="match status" value="1"/>
</dbReference>
<evidence type="ECO:0000256" key="3">
    <source>
        <dbReference type="ARBA" id="ARBA00022448"/>
    </source>
</evidence>
<evidence type="ECO:0000256" key="1">
    <source>
        <dbReference type="ARBA" id="ARBA00004651"/>
    </source>
</evidence>
<dbReference type="GO" id="GO:0033214">
    <property type="term" value="P:siderophore-iron import into cell"/>
    <property type="evidence" value="ECO:0007669"/>
    <property type="project" value="TreeGrafter"/>
</dbReference>